<accession>A0A0C2T2W5</accession>
<dbReference type="GO" id="GO:0070860">
    <property type="term" value="C:RNA polymerase I core factor complex"/>
    <property type="evidence" value="ECO:0007669"/>
    <property type="project" value="TreeGrafter"/>
</dbReference>
<dbReference type="InParanoid" id="A0A0C2T2W5"/>
<proteinExistence type="predicted"/>
<dbReference type="OrthoDB" id="2159786at2759"/>
<dbReference type="EMBL" id="KN818224">
    <property type="protein sequence ID" value="KIL70210.1"/>
    <property type="molecule type" value="Genomic_DNA"/>
</dbReference>
<evidence type="ECO:0000313" key="2">
    <source>
        <dbReference type="Proteomes" id="UP000054549"/>
    </source>
</evidence>
<dbReference type="Proteomes" id="UP000054549">
    <property type="component" value="Unassembled WGS sequence"/>
</dbReference>
<dbReference type="GO" id="GO:0042790">
    <property type="term" value="P:nucleolar large rRNA transcription by RNA polymerase I"/>
    <property type="evidence" value="ECO:0007669"/>
    <property type="project" value="TreeGrafter"/>
</dbReference>
<dbReference type="STRING" id="946122.A0A0C2T2W5"/>
<dbReference type="PANTHER" id="PTHR28244:SF1">
    <property type="entry name" value="RNA POLYMERASE I-SPECIFIC TRANSCRIPTION INITIATION FACTOR RRN11"/>
    <property type="match status" value="1"/>
</dbReference>
<sequence length="135" mass="15712">MSTNEHDFLFASLDSKPPPTARKVHIRRLYDVLQLCIQRQDYARAKRAWAILVRCKEVRWKSLWTIGLLLVGDNADMSGNHEEKVDYLRSLMLHHLNDVSIFNPSLLIAPHIEARSDPHRISSMSRSRRQTPRSI</sequence>
<reference evidence="1 2" key="1">
    <citation type="submission" date="2014-04" db="EMBL/GenBank/DDBJ databases">
        <title>Evolutionary Origins and Diversification of the Mycorrhizal Mutualists.</title>
        <authorList>
            <consortium name="DOE Joint Genome Institute"/>
            <consortium name="Mycorrhizal Genomics Consortium"/>
            <person name="Kohler A."/>
            <person name="Kuo A."/>
            <person name="Nagy L.G."/>
            <person name="Floudas D."/>
            <person name="Copeland A."/>
            <person name="Barry K.W."/>
            <person name="Cichocki N."/>
            <person name="Veneault-Fourrey C."/>
            <person name="LaButti K."/>
            <person name="Lindquist E.A."/>
            <person name="Lipzen A."/>
            <person name="Lundell T."/>
            <person name="Morin E."/>
            <person name="Murat C."/>
            <person name="Riley R."/>
            <person name="Ohm R."/>
            <person name="Sun H."/>
            <person name="Tunlid A."/>
            <person name="Henrissat B."/>
            <person name="Grigoriev I.V."/>
            <person name="Hibbett D.S."/>
            <person name="Martin F."/>
        </authorList>
    </citation>
    <scope>NUCLEOTIDE SEQUENCE [LARGE SCALE GENOMIC DNA]</scope>
    <source>
        <strain evidence="1 2">Koide BX008</strain>
    </source>
</reference>
<dbReference type="InterPro" id="IPR007224">
    <property type="entry name" value="TIF_Rrn11"/>
</dbReference>
<dbReference type="InterPro" id="IPR053029">
    <property type="entry name" value="RNA_pol_I-specific_init_factor"/>
</dbReference>
<name>A0A0C2T2W5_AMAMK</name>
<evidence type="ECO:0000313" key="1">
    <source>
        <dbReference type="EMBL" id="KIL70210.1"/>
    </source>
</evidence>
<dbReference type="Pfam" id="PF04090">
    <property type="entry name" value="Rrn11"/>
    <property type="match status" value="1"/>
</dbReference>
<keyword evidence="2" id="KW-1185">Reference proteome</keyword>
<dbReference type="GO" id="GO:0017025">
    <property type="term" value="F:TBP-class protein binding"/>
    <property type="evidence" value="ECO:0007669"/>
    <property type="project" value="TreeGrafter"/>
</dbReference>
<dbReference type="GO" id="GO:0001181">
    <property type="term" value="F:RNA polymerase I general transcription initiation factor activity"/>
    <property type="evidence" value="ECO:0007669"/>
    <property type="project" value="InterPro"/>
</dbReference>
<dbReference type="GO" id="GO:0001164">
    <property type="term" value="F:RNA polymerase I core promoter sequence-specific DNA binding"/>
    <property type="evidence" value="ECO:0007669"/>
    <property type="project" value="InterPro"/>
</dbReference>
<gene>
    <name evidence="1" type="ORF">M378DRAFT_156290</name>
</gene>
<organism evidence="1 2">
    <name type="scientific">Amanita muscaria (strain Koide BX008)</name>
    <dbReference type="NCBI Taxonomy" id="946122"/>
    <lineage>
        <taxon>Eukaryota</taxon>
        <taxon>Fungi</taxon>
        <taxon>Dikarya</taxon>
        <taxon>Basidiomycota</taxon>
        <taxon>Agaricomycotina</taxon>
        <taxon>Agaricomycetes</taxon>
        <taxon>Agaricomycetidae</taxon>
        <taxon>Agaricales</taxon>
        <taxon>Pluteineae</taxon>
        <taxon>Amanitaceae</taxon>
        <taxon>Amanita</taxon>
    </lineage>
</organism>
<protein>
    <submittedName>
        <fullName evidence="1">Uncharacterized protein</fullName>
    </submittedName>
</protein>
<dbReference type="PANTHER" id="PTHR28244">
    <property type="entry name" value="RNA POLYMERASE I-SPECIFIC TRANSCRIPTION INITIATION FACTOR RRN11"/>
    <property type="match status" value="1"/>
</dbReference>
<dbReference type="HOGENOM" id="CLU_1890649_0_0_1"/>
<feature type="non-terminal residue" evidence="1">
    <location>
        <position position="135"/>
    </location>
</feature>
<dbReference type="AlphaFoldDB" id="A0A0C2T2W5"/>